<proteinExistence type="predicted"/>
<reference evidence="1 2" key="1">
    <citation type="journal article" date="2019" name="Commun. Biol.">
        <title>The bagworm genome reveals a unique fibroin gene that provides high tensile strength.</title>
        <authorList>
            <person name="Kono N."/>
            <person name="Nakamura H."/>
            <person name="Ohtoshi R."/>
            <person name="Tomita M."/>
            <person name="Numata K."/>
            <person name="Arakawa K."/>
        </authorList>
    </citation>
    <scope>NUCLEOTIDE SEQUENCE [LARGE SCALE GENOMIC DNA]</scope>
</reference>
<evidence type="ECO:0000313" key="1">
    <source>
        <dbReference type="EMBL" id="GBP79810.1"/>
    </source>
</evidence>
<evidence type="ECO:0000313" key="2">
    <source>
        <dbReference type="Proteomes" id="UP000299102"/>
    </source>
</evidence>
<dbReference type="Proteomes" id="UP000299102">
    <property type="component" value="Unassembled WGS sequence"/>
</dbReference>
<gene>
    <name evidence="1" type="ORF">EVAR_56866_1</name>
</gene>
<name>A0A4C1YX60_EUMVA</name>
<organism evidence="1 2">
    <name type="scientific">Eumeta variegata</name>
    <name type="common">Bagworm moth</name>
    <name type="synonym">Eumeta japonica</name>
    <dbReference type="NCBI Taxonomy" id="151549"/>
    <lineage>
        <taxon>Eukaryota</taxon>
        <taxon>Metazoa</taxon>
        <taxon>Ecdysozoa</taxon>
        <taxon>Arthropoda</taxon>
        <taxon>Hexapoda</taxon>
        <taxon>Insecta</taxon>
        <taxon>Pterygota</taxon>
        <taxon>Neoptera</taxon>
        <taxon>Endopterygota</taxon>
        <taxon>Lepidoptera</taxon>
        <taxon>Glossata</taxon>
        <taxon>Ditrysia</taxon>
        <taxon>Tineoidea</taxon>
        <taxon>Psychidae</taxon>
        <taxon>Oiketicinae</taxon>
        <taxon>Eumeta</taxon>
    </lineage>
</organism>
<sequence>MVRLRIDLSSAWGALTEMPGSARVRVCGVPRSVNRAAAVKPRASVPVTSSGYPAVCTPSPHTVSAPRMKPEKSTGLTAFGLRASAVMLAVVLRPQHAKLVLNIEVEKSTLSIISTHTAINPFSEAIIEEIGSAGLRGGEESAMAICIDTTSTQLTTIPQLATVSQWAIIAQLVTAAQLATITQLATAAQLATAPYQSPSLIQLV</sequence>
<protein>
    <submittedName>
        <fullName evidence="1">Uncharacterized protein</fullName>
    </submittedName>
</protein>
<accession>A0A4C1YX60</accession>
<dbReference type="EMBL" id="BGZK01001431">
    <property type="protein sequence ID" value="GBP79810.1"/>
    <property type="molecule type" value="Genomic_DNA"/>
</dbReference>
<dbReference type="AlphaFoldDB" id="A0A4C1YX60"/>
<keyword evidence="2" id="KW-1185">Reference proteome</keyword>
<comment type="caution">
    <text evidence="1">The sequence shown here is derived from an EMBL/GenBank/DDBJ whole genome shotgun (WGS) entry which is preliminary data.</text>
</comment>